<dbReference type="RefSeq" id="XP_031027738.1">
    <property type="nucleotide sequence ID" value="XM_031166319.1"/>
</dbReference>
<comment type="caution">
    <text evidence="3">The sequence shown here is derived from an EMBL/GenBank/DDBJ whole genome shotgun (WGS) entry which is preliminary data.</text>
</comment>
<dbReference type="Proteomes" id="UP000319731">
    <property type="component" value="Unassembled WGS sequence"/>
</dbReference>
<dbReference type="AlphaFoldDB" id="A0A507CJS6"/>
<dbReference type="InterPro" id="IPR039902">
    <property type="entry name" value="CCDC148/CCDC112"/>
</dbReference>
<accession>A0A507CJS6</accession>
<proteinExistence type="predicted"/>
<dbReference type="OrthoDB" id="448087at2759"/>
<evidence type="ECO:0000256" key="1">
    <source>
        <dbReference type="ARBA" id="ARBA00023054"/>
    </source>
</evidence>
<protein>
    <submittedName>
        <fullName evidence="3">Uncharacterized protein</fullName>
    </submittedName>
</protein>
<evidence type="ECO:0000313" key="4">
    <source>
        <dbReference type="Proteomes" id="UP000319731"/>
    </source>
</evidence>
<dbReference type="PANTHER" id="PTHR21549">
    <property type="entry name" value="MUTATED IN BLADDER CANCER 1"/>
    <property type="match status" value="1"/>
</dbReference>
<evidence type="ECO:0000256" key="2">
    <source>
        <dbReference type="SAM" id="Coils"/>
    </source>
</evidence>
<dbReference type="GeneID" id="42001616"/>
<keyword evidence="4" id="KW-1185">Reference proteome</keyword>
<feature type="coiled-coil region" evidence="2">
    <location>
        <begin position="449"/>
        <end position="476"/>
    </location>
</feature>
<dbReference type="EMBL" id="QEAO01000001">
    <property type="protein sequence ID" value="TPX38023.1"/>
    <property type="molecule type" value="Genomic_DNA"/>
</dbReference>
<name>A0A507CJS6_9FUNG</name>
<reference evidence="3 4" key="1">
    <citation type="journal article" date="2019" name="Sci. Rep.">
        <title>Comparative genomics of chytrid fungi reveal insights into the obligate biotrophic and pathogenic lifestyle of Synchytrium endobioticum.</title>
        <authorList>
            <person name="van de Vossenberg B.T.L.H."/>
            <person name="Warris S."/>
            <person name="Nguyen H.D.T."/>
            <person name="van Gent-Pelzer M.P.E."/>
            <person name="Joly D.L."/>
            <person name="van de Geest H.C."/>
            <person name="Bonants P.J.M."/>
            <person name="Smith D.S."/>
            <person name="Levesque C.A."/>
            <person name="van der Lee T.A.J."/>
        </authorList>
    </citation>
    <scope>NUCLEOTIDE SEQUENCE [LARGE SCALE GENOMIC DNA]</scope>
    <source>
        <strain evidence="3 4">JEL517</strain>
    </source>
</reference>
<gene>
    <name evidence="3" type="ORF">SmJEL517_g00390</name>
</gene>
<dbReference type="PANTHER" id="PTHR21549:SF1">
    <property type="entry name" value="COILED-COIL DOMAIN-CONTAINING PROTEIN 148"/>
    <property type="match status" value="1"/>
</dbReference>
<evidence type="ECO:0000313" key="3">
    <source>
        <dbReference type="EMBL" id="TPX38023.1"/>
    </source>
</evidence>
<keyword evidence="1 2" id="KW-0175">Coiled coil</keyword>
<sequence>MVASRTKPKINKIIRVPAGSLDQKLELVQSLASAAEADTKKVDELERLCKIRKIRSQNEENQDIWTSEFQRLNSVASSFEVEIHNALMRFLDLDPDSADADVLESVSHSMSHASEALASEEATYRRLLADFLSKSDSTDSQAQVAKARIEAETLIEEDDKSIVAISNDLEDRSHFLVSHVNTNPWVTYQGLVCELRELPWRDSNLGLWHIQQLNHLEQSYCDQLDKVSRSLQELQLPTWSTDQVSTLKRLMDMSRHVPHGKFPWILSRLEDEGVFKSKQEISDAYDVLSRTDFLQTEKARIRRAFQKNTDDFVTDTLNLLKDSDGEMLEAEKRLTELVNQKQKSLEISKRLDGLRKAKLVQIRQIEAQREAKMEKERYLSELTAKEERRVRDAARKKLSAFKNSQEVEKHVFQLKREQELKLAASLKAAEIKKNKPKVEHRSELIVQKIKNQQQLEEEAATRKKQLEAKLQALRDSVAVSVESDWTRVISPTVASSAQAEDARPLFSMNSFSVDQIMADKRVRISEALMAANLHQSDYGRAVLMQLSKTKRPDTLSQVRLSSE</sequence>
<organism evidence="3 4">
    <name type="scientific">Synchytrium microbalum</name>
    <dbReference type="NCBI Taxonomy" id="1806994"/>
    <lineage>
        <taxon>Eukaryota</taxon>
        <taxon>Fungi</taxon>
        <taxon>Fungi incertae sedis</taxon>
        <taxon>Chytridiomycota</taxon>
        <taxon>Chytridiomycota incertae sedis</taxon>
        <taxon>Chytridiomycetes</taxon>
        <taxon>Synchytriales</taxon>
        <taxon>Synchytriaceae</taxon>
        <taxon>Synchytrium</taxon>
    </lineage>
</organism>